<feature type="compositionally biased region" description="Basic and acidic residues" evidence="7">
    <location>
        <begin position="260"/>
        <end position="276"/>
    </location>
</feature>
<dbReference type="EMBL" id="AMEM01000023">
    <property type="protein sequence ID" value="EKX89528.1"/>
    <property type="molecule type" value="Genomic_DNA"/>
</dbReference>
<dbReference type="InterPro" id="IPR002994">
    <property type="entry name" value="Surf1/Shy1"/>
</dbReference>
<comment type="subcellular location">
    <subcellularLocation>
        <location evidence="6">Cell membrane</location>
        <topology evidence="6">Multi-pass membrane protein</topology>
    </subcellularLocation>
    <subcellularLocation>
        <location evidence="1">Membrane</location>
    </subcellularLocation>
</comment>
<dbReference type="InterPro" id="IPR045214">
    <property type="entry name" value="Surf1/Surf4"/>
</dbReference>
<evidence type="ECO:0000256" key="2">
    <source>
        <dbReference type="ARBA" id="ARBA00007165"/>
    </source>
</evidence>
<feature type="transmembrane region" description="Helical" evidence="6">
    <location>
        <begin position="12"/>
        <end position="33"/>
    </location>
</feature>
<dbReference type="Pfam" id="PF02104">
    <property type="entry name" value="SURF1"/>
    <property type="match status" value="1"/>
</dbReference>
<keyword evidence="5 6" id="KW-0472">Membrane</keyword>
<evidence type="ECO:0000256" key="5">
    <source>
        <dbReference type="ARBA" id="ARBA00023136"/>
    </source>
</evidence>
<dbReference type="PANTHER" id="PTHR23427">
    <property type="entry name" value="SURFEIT LOCUS PROTEIN"/>
    <property type="match status" value="1"/>
</dbReference>
<dbReference type="eggNOG" id="COG3346">
    <property type="taxonomic scope" value="Bacteria"/>
</dbReference>
<evidence type="ECO:0000313" key="9">
    <source>
        <dbReference type="Proteomes" id="UP000010445"/>
    </source>
</evidence>
<dbReference type="PATRIC" id="fig|1035195.3.peg.1603"/>
<name>L1ME43_9CORY</name>
<dbReference type="STRING" id="1035195.HMPREF9997_01771"/>
<accession>L1ME43</accession>
<protein>
    <recommendedName>
        <fullName evidence="6">SURF1-like protein</fullName>
    </recommendedName>
</protein>
<gene>
    <name evidence="8" type="ORF">HMPREF9997_01771</name>
</gene>
<dbReference type="PROSITE" id="PS50895">
    <property type="entry name" value="SURF1"/>
    <property type="match status" value="1"/>
</dbReference>
<proteinExistence type="inferred from homology"/>
<evidence type="ECO:0000256" key="1">
    <source>
        <dbReference type="ARBA" id="ARBA00004370"/>
    </source>
</evidence>
<dbReference type="CDD" id="cd06662">
    <property type="entry name" value="SURF1"/>
    <property type="match status" value="1"/>
</dbReference>
<evidence type="ECO:0000256" key="4">
    <source>
        <dbReference type="ARBA" id="ARBA00022989"/>
    </source>
</evidence>
<comment type="similarity">
    <text evidence="2 6">Belongs to the SURF1 family.</text>
</comment>
<keyword evidence="6" id="KW-1003">Cell membrane</keyword>
<dbReference type="PANTHER" id="PTHR23427:SF2">
    <property type="entry name" value="SURFEIT LOCUS PROTEIN 1"/>
    <property type="match status" value="1"/>
</dbReference>
<evidence type="ECO:0000256" key="7">
    <source>
        <dbReference type="SAM" id="MobiDB-lite"/>
    </source>
</evidence>
<evidence type="ECO:0000313" key="8">
    <source>
        <dbReference type="EMBL" id="EKX89528.1"/>
    </source>
</evidence>
<keyword evidence="3 6" id="KW-0812">Transmembrane</keyword>
<comment type="caution">
    <text evidence="8">The sequence shown here is derived from an EMBL/GenBank/DDBJ whole genome shotgun (WGS) entry which is preliminary data.</text>
</comment>
<feature type="region of interest" description="Disordered" evidence="7">
    <location>
        <begin position="243"/>
        <end position="281"/>
    </location>
</feature>
<dbReference type="Proteomes" id="UP000010445">
    <property type="component" value="Unassembled WGS sequence"/>
</dbReference>
<dbReference type="HOGENOM" id="CLU_047737_0_0_11"/>
<keyword evidence="9" id="KW-1185">Reference proteome</keyword>
<evidence type="ECO:0000256" key="3">
    <source>
        <dbReference type="ARBA" id="ARBA00022692"/>
    </source>
</evidence>
<dbReference type="GO" id="GO:0005886">
    <property type="term" value="C:plasma membrane"/>
    <property type="evidence" value="ECO:0007669"/>
    <property type="project" value="UniProtKB-SubCell"/>
</dbReference>
<feature type="transmembrane region" description="Helical" evidence="6">
    <location>
        <begin position="213"/>
        <end position="233"/>
    </location>
</feature>
<reference evidence="8 9" key="1">
    <citation type="submission" date="2012-05" db="EMBL/GenBank/DDBJ databases">
        <authorList>
            <person name="Weinstock G."/>
            <person name="Sodergren E."/>
            <person name="Lobos E.A."/>
            <person name="Fulton L."/>
            <person name="Fulton R."/>
            <person name="Courtney L."/>
            <person name="Fronick C."/>
            <person name="O'Laughlin M."/>
            <person name="Godfrey J."/>
            <person name="Wilson R.M."/>
            <person name="Miner T."/>
            <person name="Farmer C."/>
            <person name="Delehaunty K."/>
            <person name="Cordes M."/>
            <person name="Minx P."/>
            <person name="Tomlinson C."/>
            <person name="Chen J."/>
            <person name="Wollam A."/>
            <person name="Pepin K.H."/>
            <person name="Bhonagiri V."/>
            <person name="Zhang X."/>
            <person name="Suruliraj S."/>
            <person name="Warren W."/>
            <person name="Mitreva M."/>
            <person name="Mardis E.R."/>
            <person name="Wilson R.K."/>
        </authorList>
    </citation>
    <scope>NUCLEOTIDE SEQUENCE [LARGE SCALE GENOMIC DNA]</scope>
    <source>
        <strain evidence="8 9">F0235</strain>
    </source>
</reference>
<organism evidence="8 9">
    <name type="scientific">Corynebacterium durum F0235</name>
    <dbReference type="NCBI Taxonomy" id="1035195"/>
    <lineage>
        <taxon>Bacteria</taxon>
        <taxon>Bacillati</taxon>
        <taxon>Actinomycetota</taxon>
        <taxon>Actinomycetes</taxon>
        <taxon>Mycobacteriales</taxon>
        <taxon>Corynebacteriaceae</taxon>
        <taxon>Corynebacterium</taxon>
    </lineage>
</organism>
<feature type="compositionally biased region" description="Low complexity" evidence="7">
    <location>
        <begin position="246"/>
        <end position="258"/>
    </location>
</feature>
<evidence type="ECO:0000256" key="6">
    <source>
        <dbReference type="RuleBase" id="RU363076"/>
    </source>
</evidence>
<dbReference type="AlphaFoldDB" id="L1ME43"/>
<keyword evidence="4 6" id="KW-1133">Transmembrane helix</keyword>
<sequence>MWKTFLKPGWVFTAAAVLIFAYFAFTVLAPWQLHKNEAKTERNHNIEAAFETDPVPLSEIFTTRGEVADGKEWRRVSMTGHYLPESEVLLRLRPVNSSPAFQALTPFRLNSGEIMLVNRGFVPANQDNVPDIPAAPSEEVTIVGYARLDEPPPSHEPLTDQGRLQVSGINSQQIADLTHLELGKDYVQLSDGQPGTLSAIPLPQLDSGPHLSYGIQWIAFGIMAPLGLGYFVWAEMRERRREQEEQQALQEQQQTPLEQQDEKDQQESESPAEAKLRSRYGGARVDHYSKIARRNEERF</sequence>